<proteinExistence type="predicted"/>
<sequence>MMIAQDLLESHAESLSNDELIKLDKVSQEVEKEGDEEEEPPVKHAIPVTPAKPATAGPSSISSFFKPVKRANPATADPSTSASDSADDDVISSSVHSVEYE</sequence>
<dbReference type="EMBL" id="VSRR010135846">
    <property type="protein sequence ID" value="MPD03370.1"/>
    <property type="molecule type" value="Genomic_DNA"/>
</dbReference>
<keyword evidence="3" id="KW-1185">Reference proteome</keyword>
<gene>
    <name evidence="2" type="ORF">E2C01_099006</name>
</gene>
<organism evidence="2 3">
    <name type="scientific">Portunus trituberculatus</name>
    <name type="common">Swimming crab</name>
    <name type="synonym">Neptunus trituberculatus</name>
    <dbReference type="NCBI Taxonomy" id="210409"/>
    <lineage>
        <taxon>Eukaryota</taxon>
        <taxon>Metazoa</taxon>
        <taxon>Ecdysozoa</taxon>
        <taxon>Arthropoda</taxon>
        <taxon>Crustacea</taxon>
        <taxon>Multicrustacea</taxon>
        <taxon>Malacostraca</taxon>
        <taxon>Eumalacostraca</taxon>
        <taxon>Eucarida</taxon>
        <taxon>Decapoda</taxon>
        <taxon>Pleocyemata</taxon>
        <taxon>Brachyura</taxon>
        <taxon>Eubrachyura</taxon>
        <taxon>Portunoidea</taxon>
        <taxon>Portunidae</taxon>
        <taxon>Portuninae</taxon>
        <taxon>Portunus</taxon>
    </lineage>
</organism>
<reference evidence="2 3" key="1">
    <citation type="submission" date="2019-05" db="EMBL/GenBank/DDBJ databases">
        <title>Another draft genome of Portunus trituberculatus and its Hox gene families provides insights of decapod evolution.</title>
        <authorList>
            <person name="Jeong J.-H."/>
            <person name="Song I."/>
            <person name="Kim S."/>
            <person name="Choi T."/>
            <person name="Kim D."/>
            <person name="Ryu S."/>
            <person name="Kim W."/>
        </authorList>
    </citation>
    <scope>NUCLEOTIDE SEQUENCE [LARGE SCALE GENOMIC DNA]</scope>
    <source>
        <tissue evidence="2">Muscle</tissue>
    </source>
</reference>
<evidence type="ECO:0000313" key="2">
    <source>
        <dbReference type="EMBL" id="MPD03370.1"/>
    </source>
</evidence>
<feature type="compositionally biased region" description="Low complexity" evidence="1">
    <location>
        <begin position="71"/>
        <end position="84"/>
    </location>
</feature>
<dbReference type="Proteomes" id="UP000324222">
    <property type="component" value="Unassembled WGS sequence"/>
</dbReference>
<comment type="caution">
    <text evidence="2">The sequence shown here is derived from an EMBL/GenBank/DDBJ whole genome shotgun (WGS) entry which is preliminary data.</text>
</comment>
<dbReference type="AlphaFoldDB" id="A0A5B7K8F6"/>
<accession>A0A5B7K8F6</accession>
<feature type="compositionally biased region" description="Basic and acidic residues" evidence="1">
    <location>
        <begin position="19"/>
        <end position="31"/>
    </location>
</feature>
<evidence type="ECO:0000313" key="3">
    <source>
        <dbReference type="Proteomes" id="UP000324222"/>
    </source>
</evidence>
<feature type="compositionally biased region" description="Low complexity" evidence="1">
    <location>
        <begin position="91"/>
        <end position="101"/>
    </location>
</feature>
<protein>
    <submittedName>
        <fullName evidence="2">Uncharacterized protein</fullName>
    </submittedName>
</protein>
<name>A0A5B7K8F6_PORTR</name>
<evidence type="ECO:0000256" key="1">
    <source>
        <dbReference type="SAM" id="MobiDB-lite"/>
    </source>
</evidence>
<feature type="region of interest" description="Disordered" evidence="1">
    <location>
        <begin position="1"/>
        <end position="101"/>
    </location>
</feature>